<name>A0AAE3YFS7_9MICC</name>
<dbReference type="EMBL" id="JAVDUI010000001">
    <property type="protein sequence ID" value="MDR6892365.1"/>
    <property type="molecule type" value="Genomic_DNA"/>
</dbReference>
<protein>
    <submittedName>
        <fullName evidence="3">Sugar phosphate isomerase/epimerase</fullName>
    </submittedName>
</protein>
<keyword evidence="1" id="KW-0119">Carbohydrate metabolism</keyword>
<reference evidence="3" key="1">
    <citation type="submission" date="2023-07" db="EMBL/GenBank/DDBJ databases">
        <title>Sequencing the genomes of 1000 actinobacteria strains.</title>
        <authorList>
            <person name="Klenk H.-P."/>
        </authorList>
    </citation>
    <scope>NUCLEOTIDE SEQUENCE</scope>
    <source>
        <strain evidence="3">DSM 13988</strain>
    </source>
</reference>
<organism evidence="3 4">
    <name type="scientific">Falsarthrobacter nasiphocae</name>
    <dbReference type="NCBI Taxonomy" id="189863"/>
    <lineage>
        <taxon>Bacteria</taxon>
        <taxon>Bacillati</taxon>
        <taxon>Actinomycetota</taxon>
        <taxon>Actinomycetes</taxon>
        <taxon>Micrococcales</taxon>
        <taxon>Micrococcaceae</taxon>
        <taxon>Falsarthrobacter</taxon>
    </lineage>
</organism>
<evidence type="ECO:0000256" key="1">
    <source>
        <dbReference type="ARBA" id="ARBA00023277"/>
    </source>
</evidence>
<evidence type="ECO:0000259" key="2">
    <source>
        <dbReference type="Pfam" id="PF01261"/>
    </source>
</evidence>
<sequence>MSIPVGLSTSCLFPRGVADTFSTAADLGYDGVEVMVTHLLDSREVARLQRLSARHNQPILAIHAPTLFWTQQVWGSPWQKMERSAQLAAELGAASVVAHPPFRWQKQYASEFVEGVRALEARHGVEVCVENMYPWRVRGREVEMYLPHWDPIPHAYDHITWDFSHAALAHVNSLEAFRELGPRLRHIHVTDGFAGGTADSHLLPGDGDQPVAEALEFAASSGFSGIAVVEVGTRKATAAGEREEWLARSLEFTRRHLGQS</sequence>
<proteinExistence type="predicted"/>
<dbReference type="Gene3D" id="3.20.20.150">
    <property type="entry name" value="Divalent-metal-dependent TIM barrel enzymes"/>
    <property type="match status" value="1"/>
</dbReference>
<dbReference type="Proteomes" id="UP001247307">
    <property type="component" value="Unassembled WGS sequence"/>
</dbReference>
<dbReference type="InterPro" id="IPR013022">
    <property type="entry name" value="Xyl_isomerase-like_TIM-brl"/>
</dbReference>
<dbReference type="PANTHER" id="PTHR12110:SF47">
    <property type="match status" value="1"/>
</dbReference>
<dbReference type="GO" id="GO:0016853">
    <property type="term" value="F:isomerase activity"/>
    <property type="evidence" value="ECO:0007669"/>
    <property type="project" value="UniProtKB-KW"/>
</dbReference>
<dbReference type="InterPro" id="IPR036237">
    <property type="entry name" value="Xyl_isomerase-like_sf"/>
</dbReference>
<dbReference type="SUPFAM" id="SSF51658">
    <property type="entry name" value="Xylose isomerase-like"/>
    <property type="match status" value="1"/>
</dbReference>
<evidence type="ECO:0000313" key="3">
    <source>
        <dbReference type="EMBL" id="MDR6892365.1"/>
    </source>
</evidence>
<evidence type="ECO:0000313" key="4">
    <source>
        <dbReference type="Proteomes" id="UP001247307"/>
    </source>
</evidence>
<accession>A0AAE3YFS7</accession>
<dbReference type="InterPro" id="IPR050312">
    <property type="entry name" value="IolE/XylAMocC-like"/>
</dbReference>
<dbReference type="AlphaFoldDB" id="A0AAE3YFS7"/>
<comment type="caution">
    <text evidence="3">The sequence shown here is derived from an EMBL/GenBank/DDBJ whole genome shotgun (WGS) entry which is preliminary data.</text>
</comment>
<dbReference type="PANTHER" id="PTHR12110">
    <property type="entry name" value="HYDROXYPYRUVATE ISOMERASE"/>
    <property type="match status" value="1"/>
</dbReference>
<dbReference type="Pfam" id="PF01261">
    <property type="entry name" value="AP_endonuc_2"/>
    <property type="match status" value="1"/>
</dbReference>
<keyword evidence="4" id="KW-1185">Reference proteome</keyword>
<keyword evidence="3" id="KW-0413">Isomerase</keyword>
<gene>
    <name evidence="3" type="ORF">J2S35_001305</name>
</gene>
<dbReference type="RefSeq" id="WP_309851263.1">
    <property type="nucleotide sequence ID" value="NZ_BAAAIU010000003.1"/>
</dbReference>
<feature type="domain" description="Xylose isomerase-like TIM barrel" evidence="2">
    <location>
        <begin position="22"/>
        <end position="255"/>
    </location>
</feature>